<reference evidence="1 2" key="1">
    <citation type="submission" date="2018-03" db="EMBL/GenBank/DDBJ databases">
        <title>Draft Genome Sequences of the Obligatory Marine Myxobacteria Enhygromyxa salina SWB005.</title>
        <authorList>
            <person name="Poehlein A."/>
            <person name="Moghaddam J.A."/>
            <person name="Harms H."/>
            <person name="Alanjari M."/>
            <person name="Koenig G.M."/>
            <person name="Daniel R."/>
            <person name="Schaeberle T.F."/>
        </authorList>
    </citation>
    <scope>NUCLEOTIDE SEQUENCE [LARGE SCALE GENOMIC DNA]</scope>
    <source>
        <strain evidence="1 2">SWB005</strain>
    </source>
</reference>
<keyword evidence="2" id="KW-1185">Reference proteome</keyword>
<comment type="caution">
    <text evidence="1">The sequence shown here is derived from an EMBL/GenBank/DDBJ whole genome shotgun (WGS) entry which is preliminary data.</text>
</comment>
<protein>
    <submittedName>
        <fullName evidence="1">Uncharacterized protein</fullName>
    </submittedName>
</protein>
<accession>A0A2S9XDJ2</accession>
<dbReference type="EMBL" id="PVNK01000269">
    <property type="protein sequence ID" value="PRP90751.1"/>
    <property type="molecule type" value="Genomic_DNA"/>
</dbReference>
<dbReference type="RefSeq" id="WP_181198340.1">
    <property type="nucleotide sequence ID" value="NZ_PVNK01000269.1"/>
</dbReference>
<gene>
    <name evidence="1" type="ORF">ENSA5_61850</name>
</gene>
<sequence length="46" mass="5050">MLCVDGHELGVGRGAQLLWNYIELELELGGDCGSRWTLDIDLGIAF</sequence>
<dbReference type="Proteomes" id="UP000237968">
    <property type="component" value="Unassembled WGS sequence"/>
</dbReference>
<organism evidence="1 2">
    <name type="scientific">Enhygromyxa salina</name>
    <dbReference type="NCBI Taxonomy" id="215803"/>
    <lineage>
        <taxon>Bacteria</taxon>
        <taxon>Pseudomonadati</taxon>
        <taxon>Myxococcota</taxon>
        <taxon>Polyangia</taxon>
        <taxon>Nannocystales</taxon>
        <taxon>Nannocystaceae</taxon>
        <taxon>Enhygromyxa</taxon>
    </lineage>
</organism>
<name>A0A2S9XDJ2_9BACT</name>
<proteinExistence type="predicted"/>
<dbReference type="AlphaFoldDB" id="A0A2S9XDJ2"/>
<evidence type="ECO:0000313" key="1">
    <source>
        <dbReference type="EMBL" id="PRP90751.1"/>
    </source>
</evidence>
<evidence type="ECO:0000313" key="2">
    <source>
        <dbReference type="Proteomes" id="UP000237968"/>
    </source>
</evidence>